<proteinExistence type="inferred from homology"/>
<comment type="similarity">
    <text evidence="1">Belongs to the SMC family. SbcC subfamily.</text>
</comment>
<gene>
    <name evidence="6" type="ORF">BJ970_001167</name>
</gene>
<dbReference type="Pfam" id="PF13304">
    <property type="entry name" value="AAA_21"/>
    <property type="match status" value="1"/>
</dbReference>
<evidence type="ECO:0000313" key="6">
    <source>
        <dbReference type="EMBL" id="MBB5153633.1"/>
    </source>
</evidence>
<organism evidence="6 7">
    <name type="scientific">Saccharopolyspora phatthalungensis</name>
    <dbReference type="NCBI Taxonomy" id="664693"/>
    <lineage>
        <taxon>Bacteria</taxon>
        <taxon>Bacillati</taxon>
        <taxon>Actinomycetota</taxon>
        <taxon>Actinomycetes</taxon>
        <taxon>Pseudonocardiales</taxon>
        <taxon>Pseudonocardiaceae</taxon>
        <taxon>Saccharopolyspora</taxon>
    </lineage>
</organism>
<evidence type="ECO:0000259" key="4">
    <source>
        <dbReference type="Pfam" id="PF13304"/>
    </source>
</evidence>
<accession>A0A840Q9Z1</accession>
<feature type="domain" description="ATPase AAA-type core" evidence="4">
    <location>
        <begin position="566"/>
        <end position="646"/>
    </location>
</feature>
<dbReference type="EMBL" id="JACHIW010000001">
    <property type="protein sequence ID" value="MBB5153633.1"/>
    <property type="molecule type" value="Genomic_DNA"/>
</dbReference>
<protein>
    <recommendedName>
        <fullName evidence="3">Nuclease SbcCD subunit C</fullName>
    </recommendedName>
</protein>
<dbReference type="PANTHER" id="PTHR32114:SF2">
    <property type="entry name" value="ABC TRANSPORTER ABCH.3"/>
    <property type="match status" value="1"/>
</dbReference>
<dbReference type="PANTHER" id="PTHR32114">
    <property type="entry name" value="ABC TRANSPORTER ABCH.3"/>
    <property type="match status" value="1"/>
</dbReference>
<sequence length="809" mass="89694">MDPAFAAVHEVVLDRVAEDSTLPEPAKELVLAALEGSEELDAWLSGTHAVSSRRDSQPRTGARGVFLRSISVTGFRGVSSRATLHVEPGPGLTLVAGRNGSGKSSFAEAAELALTGGNARWNDKPAVWQKGWRNLHHTGQSSVELELVAEGAKPTHITWSWADDNLSTGEWSQHAHGEKRRPHPAAQWQEELVAYRPFLPYSELGKLINGRPSDLYDSLHRLLGLDSVRDAIKRLSERERTHRDHAKDVRCEREQLRDDCLALNDERAQECAVLLGEPDPDLTAVANLVLGDDSAVAQLAALRRITGLKLPSTQQVANAVEKLTVAIDKHSALSTAQAEAARNLAVLIRHSITHHKTTGDGPCPVCGHGTLNATWRRQAEHAADEHERHAKQLHDAQQDVTNALAAARELIQPVPEELQVEVAGVPTAEALHAWREWHALRTLPSGELSARLIEHHRALSDHIGKAQHAAISTLEQRNEIWQPLARRLSTWHDRAARLREQATRREQLTTALKWLTKTNADLRRERWEPFAEESQRVWRSLRQQSNVDLGDIKLAGGTVQRRVDLDVSIDGTRSEALSVMSQGELHALGLALFLPRATVDRSPFRFIVIDDPVQAMDPAKVDGLAHVLAATARTRQVVVFTHDARLTEAVRRLQLPATVWEVCRRERSQVEIRKIDDPADRYLADARALSETKGMPSGLCSELVANFCRAALEATSEKVFRARRLGNGDEHSAVESLLANAVKTHHKLTLAVLDDPSKDGELYARLRLAGPRAVDTVRACKQGAHRGHHGDLRTLINDTERLVRWLEKR</sequence>
<feature type="domain" description="Rad50/SbcC-type AAA" evidence="5">
    <location>
        <begin position="70"/>
        <end position="151"/>
    </location>
</feature>
<evidence type="ECO:0000256" key="3">
    <source>
        <dbReference type="ARBA" id="ARBA00013368"/>
    </source>
</evidence>
<dbReference type="RefSeq" id="WP_184724693.1">
    <property type="nucleotide sequence ID" value="NZ_JACHIW010000001.1"/>
</dbReference>
<dbReference type="Gene3D" id="3.40.50.300">
    <property type="entry name" value="P-loop containing nucleotide triphosphate hydrolases"/>
    <property type="match status" value="2"/>
</dbReference>
<evidence type="ECO:0000313" key="7">
    <source>
        <dbReference type="Proteomes" id="UP000584374"/>
    </source>
</evidence>
<comment type="subunit">
    <text evidence="2">Heterodimer of SbcC and SbcD.</text>
</comment>
<name>A0A840Q9Z1_9PSEU</name>
<dbReference type="InterPro" id="IPR027417">
    <property type="entry name" value="P-loop_NTPase"/>
</dbReference>
<dbReference type="Pfam" id="PF13476">
    <property type="entry name" value="AAA_23"/>
    <property type="match status" value="1"/>
</dbReference>
<reference evidence="6 7" key="1">
    <citation type="submission" date="2020-08" db="EMBL/GenBank/DDBJ databases">
        <title>Sequencing the genomes of 1000 actinobacteria strains.</title>
        <authorList>
            <person name="Klenk H.-P."/>
        </authorList>
    </citation>
    <scope>NUCLEOTIDE SEQUENCE [LARGE SCALE GENOMIC DNA]</scope>
    <source>
        <strain evidence="6 7">DSM 45584</strain>
    </source>
</reference>
<evidence type="ECO:0000259" key="5">
    <source>
        <dbReference type="Pfam" id="PF13476"/>
    </source>
</evidence>
<dbReference type="GO" id="GO:0016887">
    <property type="term" value="F:ATP hydrolysis activity"/>
    <property type="evidence" value="ECO:0007669"/>
    <property type="project" value="InterPro"/>
</dbReference>
<dbReference type="AlphaFoldDB" id="A0A840Q9Z1"/>
<dbReference type="InterPro" id="IPR038729">
    <property type="entry name" value="Rad50/SbcC_AAA"/>
</dbReference>
<comment type="caution">
    <text evidence="6">The sequence shown here is derived from an EMBL/GenBank/DDBJ whole genome shotgun (WGS) entry which is preliminary data.</text>
</comment>
<evidence type="ECO:0000256" key="1">
    <source>
        <dbReference type="ARBA" id="ARBA00006930"/>
    </source>
</evidence>
<dbReference type="GO" id="GO:0006302">
    <property type="term" value="P:double-strand break repair"/>
    <property type="evidence" value="ECO:0007669"/>
    <property type="project" value="InterPro"/>
</dbReference>
<keyword evidence="7" id="KW-1185">Reference proteome</keyword>
<dbReference type="InterPro" id="IPR003959">
    <property type="entry name" value="ATPase_AAA_core"/>
</dbReference>
<dbReference type="Proteomes" id="UP000584374">
    <property type="component" value="Unassembled WGS sequence"/>
</dbReference>
<evidence type="ECO:0000256" key="2">
    <source>
        <dbReference type="ARBA" id="ARBA00011322"/>
    </source>
</evidence>
<dbReference type="SUPFAM" id="SSF52540">
    <property type="entry name" value="P-loop containing nucleoside triphosphate hydrolases"/>
    <property type="match status" value="1"/>
</dbReference>